<dbReference type="InterPro" id="IPR033456">
    <property type="entry name" value="DUF5132"/>
</dbReference>
<gene>
    <name evidence="1" type="ORF">BGM30_33870</name>
</gene>
<evidence type="ECO:0008006" key="3">
    <source>
        <dbReference type="Google" id="ProtNLM"/>
    </source>
</evidence>
<organism evidence="1 2">
    <name type="scientific">Microcystis aeruginosa NIES-298</name>
    <dbReference type="NCBI Taxonomy" id="449468"/>
    <lineage>
        <taxon>Bacteria</taxon>
        <taxon>Bacillati</taxon>
        <taxon>Cyanobacteriota</taxon>
        <taxon>Cyanophyceae</taxon>
        <taxon>Oscillatoriophycideae</taxon>
        <taxon>Chroococcales</taxon>
        <taxon>Microcystaceae</taxon>
        <taxon>Microcystis</taxon>
    </lineage>
</organism>
<reference evidence="2" key="1">
    <citation type="submission" date="2017-12" db="EMBL/GenBank/DDBJ databases">
        <title>Improved Draft Genome Sequence of Microcystis aeruginosa NIES-298, a Microcystin-Producing Cyanobacterium from Lake Kasumigaura, Japan.</title>
        <authorList>
            <person name="Yamaguchi H."/>
            <person name="Suzuki S."/>
            <person name="Kawachi M."/>
        </authorList>
    </citation>
    <scope>NUCLEOTIDE SEQUENCE [LARGE SCALE GENOMIC DNA]</scope>
    <source>
        <strain evidence="2">NIES-298</strain>
    </source>
</reference>
<comment type="caution">
    <text evidence="1">The sequence shown here is derived from an EMBL/GenBank/DDBJ whole genome shotgun (WGS) entry which is preliminary data.</text>
</comment>
<dbReference type="Proteomes" id="UP000236321">
    <property type="component" value="Unassembled WGS sequence"/>
</dbReference>
<name>A0A9P3DGJ5_MICAE</name>
<dbReference type="EMBL" id="BEYQ01000011">
    <property type="protein sequence ID" value="GBD54294.1"/>
    <property type="molecule type" value="Genomic_DNA"/>
</dbReference>
<dbReference type="Pfam" id="PF17195">
    <property type="entry name" value="DUF5132"/>
    <property type="match status" value="1"/>
</dbReference>
<dbReference type="AlphaFoldDB" id="A0A9P3DGJ5"/>
<evidence type="ECO:0000313" key="2">
    <source>
        <dbReference type="Proteomes" id="UP000236321"/>
    </source>
</evidence>
<evidence type="ECO:0000313" key="1">
    <source>
        <dbReference type="EMBL" id="GBD54294.1"/>
    </source>
</evidence>
<accession>A0A9P3DGJ5</accession>
<protein>
    <recommendedName>
        <fullName evidence="3">DUF5132 domain-containing protein</fullName>
    </recommendedName>
</protein>
<sequence>MIMDLEALLLGIEPVAALGVGAAALALAPLIGALGNPEVGKSLADSGRDLTKSGIKWGLETFEKVQETVAEASESWNDLVAEAEAEIRTAKSSAKPEAPTEVEIAE</sequence>
<proteinExistence type="predicted"/>